<feature type="region of interest" description="Disordered" evidence="13">
    <location>
        <begin position="81"/>
        <end position="114"/>
    </location>
</feature>
<dbReference type="PROSITE" id="PS00674">
    <property type="entry name" value="AAA"/>
    <property type="match status" value="1"/>
</dbReference>
<keyword evidence="5" id="KW-0999">Mitochondrion inner membrane</keyword>
<evidence type="ECO:0000256" key="2">
    <source>
        <dbReference type="ARBA" id="ARBA00007448"/>
    </source>
</evidence>
<keyword evidence="8" id="KW-1133">Transmembrane helix</keyword>
<gene>
    <name evidence="16" type="ORF">FOMPIDRAFT_1113023</name>
</gene>
<dbReference type="Pfam" id="PF08740">
    <property type="entry name" value="BCS1_N"/>
    <property type="match status" value="1"/>
</dbReference>
<dbReference type="HOGENOM" id="CLU_010189_3_2_1"/>
<dbReference type="PANTHER" id="PTHR23070">
    <property type="entry name" value="BCS1 AAA-TYPE ATPASE"/>
    <property type="match status" value="1"/>
</dbReference>
<sequence length="699" mass="78150">MDALRSLVQPLVGGGGGSVIDGMKLVVLGGTVETARRMASSGWSHFINSFFLTAHFSEEDYPYDWLMLWLSRRPEWQRSREFETTTRTTSHGWGSGTADNSFGDDDEEDEEAPGRVKTRVVFQPTTNTTHTIYYKGHWLRVKRGRKHDSGCDMLSVSVVARNNSILKQLVLQAKKEYEAEAVHRIQIYFADSHGCWRWTDSRHKRPMSSIVLNQGVKEMLLSDTKDFLKSEKWYADRGIPFRRGYLLYGVPGSGKSSLIHAIAGELMLDIYVVSLSSSWINDSTLTTLMGRVPARCIVLLEDLDAAFTRSTSRDDGSTGNPEGEKSTTTEPETHTHRSSSSSRRHKEQLSDVNTLSLSGLLNALDGVAASEGRILFATTNHLERLDPALSRPGRMDVWVEFKNASKWQAELLFRNFFPSTDEDDVVIEGELEDIELPTPPSPSAQSSSGFSSLFSSGSMPSTPVTSSASISAPSTPERKPTHKGKSKAPSVDNSLRNQAYLPPPVDDEIAQHSAKPLDGMTLARLAKEFADAIPDEEFSVAALQGYLLKNKSRPEAAAGEAAAWVVSEREMRERLRKEREARELKEKLEREKRRKELLLKEKKEAELKKKEEEEVQRRLLEEKIRAEERARVEAEKLLAEAVAEADKENESPSEDEDADSGEDKDEQAHEEPSSPAETPLEATQTWVTIEEATQVHISD</sequence>
<dbReference type="AlphaFoldDB" id="S8EHZ6"/>
<evidence type="ECO:0000256" key="3">
    <source>
        <dbReference type="ARBA" id="ARBA00022692"/>
    </source>
</evidence>
<dbReference type="InterPro" id="IPR057495">
    <property type="entry name" value="AAA_lid_BCS1"/>
</dbReference>
<keyword evidence="4 12" id="KW-0547">Nucleotide-binding</keyword>
<feature type="domain" description="AAA+ ATPase" evidence="14">
    <location>
        <begin position="241"/>
        <end position="405"/>
    </location>
</feature>
<dbReference type="InParanoid" id="S8EHZ6"/>
<dbReference type="EMBL" id="KE504126">
    <property type="protein sequence ID" value="EPT04737.1"/>
    <property type="molecule type" value="Genomic_DNA"/>
</dbReference>
<evidence type="ECO:0000256" key="6">
    <source>
        <dbReference type="ARBA" id="ARBA00022801"/>
    </source>
</evidence>
<dbReference type="GO" id="GO:0005524">
    <property type="term" value="F:ATP binding"/>
    <property type="evidence" value="ECO:0007669"/>
    <property type="project" value="UniProtKB-KW"/>
</dbReference>
<dbReference type="InterPro" id="IPR050747">
    <property type="entry name" value="Mitochondrial_chaperone_BCS1"/>
</dbReference>
<dbReference type="SMART" id="SM01024">
    <property type="entry name" value="BCS1_N"/>
    <property type="match status" value="1"/>
</dbReference>
<evidence type="ECO:0000256" key="11">
    <source>
        <dbReference type="ARBA" id="ARBA00048778"/>
    </source>
</evidence>
<feature type="compositionally biased region" description="Basic and acidic residues" evidence="13">
    <location>
        <begin position="640"/>
        <end position="650"/>
    </location>
</feature>
<dbReference type="eggNOG" id="KOG0743">
    <property type="taxonomic scope" value="Eukaryota"/>
</dbReference>
<evidence type="ECO:0000256" key="9">
    <source>
        <dbReference type="ARBA" id="ARBA00023128"/>
    </source>
</evidence>
<feature type="compositionally biased region" description="Low complexity" evidence="13">
    <location>
        <begin position="443"/>
        <end position="475"/>
    </location>
</feature>
<keyword evidence="6" id="KW-0378">Hydrolase</keyword>
<evidence type="ECO:0000256" key="12">
    <source>
        <dbReference type="RuleBase" id="RU003651"/>
    </source>
</evidence>
<keyword evidence="9" id="KW-0496">Mitochondrion</keyword>
<evidence type="ECO:0000259" key="14">
    <source>
        <dbReference type="SMART" id="SM00382"/>
    </source>
</evidence>
<feature type="compositionally biased region" description="Acidic residues" evidence="13">
    <location>
        <begin position="102"/>
        <end position="111"/>
    </location>
</feature>
<dbReference type="InterPro" id="IPR003959">
    <property type="entry name" value="ATPase_AAA_core"/>
</dbReference>
<organism evidence="16 17">
    <name type="scientific">Fomitopsis schrenkii</name>
    <name type="common">Brown rot fungus</name>
    <dbReference type="NCBI Taxonomy" id="2126942"/>
    <lineage>
        <taxon>Eukaryota</taxon>
        <taxon>Fungi</taxon>
        <taxon>Dikarya</taxon>
        <taxon>Basidiomycota</taxon>
        <taxon>Agaricomycotina</taxon>
        <taxon>Agaricomycetes</taxon>
        <taxon>Polyporales</taxon>
        <taxon>Fomitopsis</taxon>
    </lineage>
</organism>
<dbReference type="InterPro" id="IPR014851">
    <property type="entry name" value="BCS1_N"/>
</dbReference>
<proteinExistence type="inferred from homology"/>
<dbReference type="SMART" id="SM00382">
    <property type="entry name" value="AAA"/>
    <property type="match status" value="1"/>
</dbReference>
<dbReference type="GO" id="GO:0005743">
    <property type="term" value="C:mitochondrial inner membrane"/>
    <property type="evidence" value="ECO:0007669"/>
    <property type="project" value="UniProtKB-SubCell"/>
</dbReference>
<dbReference type="InterPro" id="IPR027417">
    <property type="entry name" value="P-loop_NTPase"/>
</dbReference>
<evidence type="ECO:0000256" key="13">
    <source>
        <dbReference type="SAM" id="MobiDB-lite"/>
    </source>
</evidence>
<evidence type="ECO:0000256" key="5">
    <source>
        <dbReference type="ARBA" id="ARBA00022792"/>
    </source>
</evidence>
<keyword evidence="10" id="KW-0472">Membrane</keyword>
<keyword evidence="17" id="KW-1185">Reference proteome</keyword>
<comment type="subcellular location">
    <subcellularLocation>
        <location evidence="1">Mitochondrion inner membrane</location>
        <topology evidence="1">Single-pass membrane protein</topology>
    </subcellularLocation>
</comment>
<dbReference type="CDD" id="cd19510">
    <property type="entry name" value="RecA-like_BCS1"/>
    <property type="match status" value="1"/>
</dbReference>
<dbReference type="SUPFAM" id="SSF52540">
    <property type="entry name" value="P-loop containing nucleoside triphosphate hydrolases"/>
    <property type="match status" value="1"/>
</dbReference>
<evidence type="ECO:0000256" key="1">
    <source>
        <dbReference type="ARBA" id="ARBA00004434"/>
    </source>
</evidence>
<feature type="compositionally biased region" description="Basic and acidic residues" evidence="13">
    <location>
        <begin position="311"/>
        <end position="335"/>
    </location>
</feature>
<dbReference type="Pfam" id="PF00004">
    <property type="entry name" value="AAA"/>
    <property type="match status" value="2"/>
</dbReference>
<dbReference type="Proteomes" id="UP000015241">
    <property type="component" value="Unassembled WGS sequence"/>
</dbReference>
<feature type="compositionally biased region" description="Acidic residues" evidence="13">
    <location>
        <begin position="651"/>
        <end position="665"/>
    </location>
</feature>
<dbReference type="GO" id="GO:0016887">
    <property type="term" value="F:ATP hydrolysis activity"/>
    <property type="evidence" value="ECO:0007669"/>
    <property type="project" value="InterPro"/>
</dbReference>
<accession>S8EHZ6</accession>
<evidence type="ECO:0008006" key="18">
    <source>
        <dbReference type="Google" id="ProtNLM"/>
    </source>
</evidence>
<feature type="region of interest" description="Disordered" evidence="13">
    <location>
        <begin position="309"/>
        <end position="348"/>
    </location>
</feature>
<dbReference type="InterPro" id="IPR003960">
    <property type="entry name" value="ATPase_AAA_CS"/>
</dbReference>
<keyword evidence="7 12" id="KW-0067">ATP-binding</keyword>
<evidence type="ECO:0000313" key="17">
    <source>
        <dbReference type="Proteomes" id="UP000015241"/>
    </source>
</evidence>
<keyword evidence="3" id="KW-0812">Transmembrane</keyword>
<dbReference type="STRING" id="743788.S8EHZ6"/>
<evidence type="ECO:0000256" key="10">
    <source>
        <dbReference type="ARBA" id="ARBA00023136"/>
    </source>
</evidence>
<dbReference type="Gene3D" id="3.40.50.300">
    <property type="entry name" value="P-loop containing nucleotide triphosphate hydrolases"/>
    <property type="match status" value="1"/>
</dbReference>
<feature type="region of interest" description="Disordered" evidence="13">
    <location>
        <begin position="640"/>
        <end position="699"/>
    </location>
</feature>
<evidence type="ECO:0000256" key="7">
    <source>
        <dbReference type="ARBA" id="ARBA00022840"/>
    </source>
</evidence>
<feature type="region of interest" description="Disordered" evidence="13">
    <location>
        <begin position="434"/>
        <end position="513"/>
    </location>
</feature>
<dbReference type="InterPro" id="IPR003593">
    <property type="entry name" value="AAA+_ATPase"/>
</dbReference>
<comment type="similarity">
    <text evidence="2">Belongs to the AAA ATPase family. BCS1 subfamily.</text>
</comment>
<feature type="domain" description="BCS1 N-terminal" evidence="15">
    <location>
        <begin position="26"/>
        <end position="210"/>
    </location>
</feature>
<reference evidence="16 17" key="1">
    <citation type="journal article" date="2012" name="Science">
        <title>The Paleozoic origin of enzymatic lignin decomposition reconstructed from 31 fungal genomes.</title>
        <authorList>
            <person name="Floudas D."/>
            <person name="Binder M."/>
            <person name="Riley R."/>
            <person name="Barry K."/>
            <person name="Blanchette R.A."/>
            <person name="Henrissat B."/>
            <person name="Martinez A.T."/>
            <person name="Otillar R."/>
            <person name="Spatafora J.W."/>
            <person name="Yadav J.S."/>
            <person name="Aerts A."/>
            <person name="Benoit I."/>
            <person name="Boyd A."/>
            <person name="Carlson A."/>
            <person name="Copeland A."/>
            <person name="Coutinho P.M."/>
            <person name="de Vries R.P."/>
            <person name="Ferreira P."/>
            <person name="Findley K."/>
            <person name="Foster B."/>
            <person name="Gaskell J."/>
            <person name="Glotzer D."/>
            <person name="Gorecki P."/>
            <person name="Heitman J."/>
            <person name="Hesse C."/>
            <person name="Hori C."/>
            <person name="Igarashi K."/>
            <person name="Jurgens J.A."/>
            <person name="Kallen N."/>
            <person name="Kersten P."/>
            <person name="Kohler A."/>
            <person name="Kuees U."/>
            <person name="Kumar T.K.A."/>
            <person name="Kuo A."/>
            <person name="LaButti K."/>
            <person name="Larrondo L.F."/>
            <person name="Lindquist E."/>
            <person name="Ling A."/>
            <person name="Lombard V."/>
            <person name="Lucas S."/>
            <person name="Lundell T."/>
            <person name="Martin R."/>
            <person name="McLaughlin D.J."/>
            <person name="Morgenstern I."/>
            <person name="Morin E."/>
            <person name="Murat C."/>
            <person name="Nagy L.G."/>
            <person name="Nolan M."/>
            <person name="Ohm R.A."/>
            <person name="Patyshakuliyeva A."/>
            <person name="Rokas A."/>
            <person name="Ruiz-Duenas F.J."/>
            <person name="Sabat G."/>
            <person name="Salamov A."/>
            <person name="Samejima M."/>
            <person name="Schmutz J."/>
            <person name="Slot J.C."/>
            <person name="St John F."/>
            <person name="Stenlid J."/>
            <person name="Sun H."/>
            <person name="Sun S."/>
            <person name="Syed K."/>
            <person name="Tsang A."/>
            <person name="Wiebenga A."/>
            <person name="Young D."/>
            <person name="Pisabarro A."/>
            <person name="Eastwood D.C."/>
            <person name="Martin F."/>
            <person name="Cullen D."/>
            <person name="Grigoriev I.V."/>
            <person name="Hibbett D.S."/>
        </authorList>
    </citation>
    <scope>NUCLEOTIDE SEQUENCE</scope>
    <source>
        <strain evidence="17">FP-58527</strain>
    </source>
</reference>
<dbReference type="Pfam" id="PF25426">
    <property type="entry name" value="AAA_lid_BCS1"/>
    <property type="match status" value="1"/>
</dbReference>
<evidence type="ECO:0000256" key="4">
    <source>
        <dbReference type="ARBA" id="ARBA00022741"/>
    </source>
</evidence>
<evidence type="ECO:0000313" key="16">
    <source>
        <dbReference type="EMBL" id="EPT04737.1"/>
    </source>
</evidence>
<protein>
    <recommendedName>
        <fullName evidence="18">AAA+ ATPase domain-containing protein</fullName>
    </recommendedName>
</protein>
<name>S8EHZ6_FOMSC</name>
<evidence type="ECO:0000259" key="15">
    <source>
        <dbReference type="SMART" id="SM01024"/>
    </source>
</evidence>
<dbReference type="OrthoDB" id="10251412at2759"/>
<comment type="catalytic activity">
    <reaction evidence="11">
        <text>ATP + H2O = ADP + phosphate + H(+)</text>
        <dbReference type="Rhea" id="RHEA:13065"/>
        <dbReference type="ChEBI" id="CHEBI:15377"/>
        <dbReference type="ChEBI" id="CHEBI:15378"/>
        <dbReference type="ChEBI" id="CHEBI:30616"/>
        <dbReference type="ChEBI" id="CHEBI:43474"/>
        <dbReference type="ChEBI" id="CHEBI:456216"/>
    </reaction>
    <physiologicalReaction direction="left-to-right" evidence="11">
        <dbReference type="Rhea" id="RHEA:13066"/>
    </physiologicalReaction>
</comment>
<evidence type="ECO:0000256" key="8">
    <source>
        <dbReference type="ARBA" id="ARBA00022989"/>
    </source>
</evidence>